<evidence type="ECO:0000256" key="4">
    <source>
        <dbReference type="ARBA" id="ARBA00022500"/>
    </source>
</evidence>
<sequence>MFKKLQSKLMVSIGILVALSLITVSLFTYRQTSGEMQSSIEQQATGVTGHLKKTTEMYLTLYGDTIERYSRDSRVISYLQTLEKDEKKGLGQKWPLVDDDYQTFLQLNKNAAVLYVGAATKQFKTTPKIDLPPGFDPTSRPWYQKAVKQPDQILWTDPYIDASSGEYVVTVAKSIVEPGSSRVLGVLGLDLSLAGLSKIINETNVGYKGYPILLDGKGIALVHPAQQKKNLSKTSYVKKVLGSHDGLVHYTGKSSKYYLFYQTIDKTHWKIGVVYDQKVLMAGAAKQGKIMLLITVLSVIASLIVTYFLSRSIARPIIEMRNKMELVAEGNLTIKLQEKGRDEIAQLTVHFNKMVDDIRRLISSVETSIFQVTDSASNLTAVAEETIATSDEVATAVTEIAAGATKQAEDAEETNNRTLELSNHIQELHSQTDKMLGLSDQAFEANQTGIAKITLLDEKSKETGSVLETIGIVIGGLSEKVQEIEEVVQTITDISNQTNLLALNASIEAARAGESGKGFAVVANEVRKLAEQSKHATERIRRTIEGIETETERAVKEMENTRNISVEQKESVKNTIQAFRLISSTVLQIVESISGVKKEVEFVRSFKEEVVASIQNIAAVAEQSAAASQQVSASTDEQLRALDSVAQSANELNAASSHLQDQIKHFSLAP</sequence>
<dbReference type="Pfam" id="PF00672">
    <property type="entry name" value="HAMP"/>
    <property type="match status" value="1"/>
</dbReference>
<keyword evidence="6 11" id="KW-1133">Transmembrane helix</keyword>
<dbReference type="RefSeq" id="WP_290398192.1">
    <property type="nucleotide sequence ID" value="NZ_JAUHLN010000001.1"/>
</dbReference>
<dbReference type="Gene3D" id="3.30.450.20">
    <property type="entry name" value="PAS domain"/>
    <property type="match status" value="2"/>
</dbReference>
<dbReference type="Gene3D" id="1.10.8.500">
    <property type="entry name" value="HAMP domain in histidine kinase"/>
    <property type="match status" value="1"/>
</dbReference>
<dbReference type="InterPro" id="IPR029151">
    <property type="entry name" value="Sensor-like_sf"/>
</dbReference>
<gene>
    <name evidence="14" type="ORF">QYF49_03265</name>
</gene>
<reference evidence="14" key="1">
    <citation type="submission" date="2023-06" db="EMBL/GenBank/DDBJ databases">
        <title>Draft Genome Sequences of Representative Paenibacillus Polymyxa, Bacillus cereus, Fictibacillus sp., and Brevibacillus agri Strains Isolated from Amazonian Dark Earth.</title>
        <authorList>
            <person name="Pellegrinetti T.A."/>
            <person name="Cunha I.C.M."/>
            <person name="Chaves M.G."/>
            <person name="Freitas A.S."/>
            <person name="Silva A.V.R."/>
            <person name="Tsai S.M."/>
            <person name="Mendes L.W."/>
        </authorList>
    </citation>
    <scope>NUCLEOTIDE SEQUENCE</scope>
    <source>
        <strain evidence="14">CENA-BCM004</strain>
    </source>
</reference>
<keyword evidence="4" id="KW-0145">Chemotaxis</keyword>
<keyword evidence="2" id="KW-1003">Cell membrane</keyword>
<keyword evidence="5 11" id="KW-0812">Transmembrane</keyword>
<evidence type="ECO:0000256" key="5">
    <source>
        <dbReference type="ARBA" id="ARBA00022692"/>
    </source>
</evidence>
<organism evidence="14 15">
    <name type="scientific">Fictibacillus terranigra</name>
    <dbReference type="NCBI Taxonomy" id="3058424"/>
    <lineage>
        <taxon>Bacteria</taxon>
        <taxon>Bacillati</taxon>
        <taxon>Bacillota</taxon>
        <taxon>Bacilli</taxon>
        <taxon>Bacillales</taxon>
        <taxon>Fictibacillaceae</taxon>
        <taxon>Fictibacillus</taxon>
    </lineage>
</organism>
<dbReference type="InterPro" id="IPR033479">
    <property type="entry name" value="dCache_1"/>
</dbReference>
<dbReference type="SMART" id="SM00283">
    <property type="entry name" value="MA"/>
    <property type="match status" value="1"/>
</dbReference>
<feature type="domain" description="Methyl-accepting transducer" evidence="12">
    <location>
        <begin position="382"/>
        <end position="632"/>
    </location>
</feature>
<dbReference type="PROSITE" id="PS50111">
    <property type="entry name" value="CHEMOTAXIS_TRANSDUC_2"/>
    <property type="match status" value="1"/>
</dbReference>
<evidence type="ECO:0000313" key="15">
    <source>
        <dbReference type="Proteomes" id="UP001168694"/>
    </source>
</evidence>
<keyword evidence="8 10" id="KW-0807">Transducer</keyword>
<evidence type="ECO:0000256" key="10">
    <source>
        <dbReference type="PROSITE-ProRule" id="PRU00284"/>
    </source>
</evidence>
<evidence type="ECO:0000256" key="7">
    <source>
        <dbReference type="ARBA" id="ARBA00023136"/>
    </source>
</evidence>
<evidence type="ECO:0000256" key="11">
    <source>
        <dbReference type="SAM" id="Phobius"/>
    </source>
</evidence>
<proteinExistence type="inferred from homology"/>
<dbReference type="InterPro" id="IPR004089">
    <property type="entry name" value="MCPsignal_dom"/>
</dbReference>
<keyword evidence="3" id="KW-0488">Methylation</keyword>
<evidence type="ECO:0000256" key="8">
    <source>
        <dbReference type="ARBA" id="ARBA00023224"/>
    </source>
</evidence>
<evidence type="ECO:0000256" key="2">
    <source>
        <dbReference type="ARBA" id="ARBA00022475"/>
    </source>
</evidence>
<dbReference type="CDD" id="cd11386">
    <property type="entry name" value="MCP_signal"/>
    <property type="match status" value="1"/>
</dbReference>
<feature type="domain" description="HAMP" evidence="13">
    <location>
        <begin position="311"/>
        <end position="363"/>
    </location>
</feature>
<dbReference type="PANTHER" id="PTHR32089">
    <property type="entry name" value="METHYL-ACCEPTING CHEMOTAXIS PROTEIN MCPB"/>
    <property type="match status" value="1"/>
</dbReference>
<dbReference type="CDD" id="cd06225">
    <property type="entry name" value="HAMP"/>
    <property type="match status" value="1"/>
</dbReference>
<protein>
    <submittedName>
        <fullName evidence="14">Methyl-accepting chemotaxis protein</fullName>
    </submittedName>
</protein>
<evidence type="ECO:0000256" key="9">
    <source>
        <dbReference type="ARBA" id="ARBA00029447"/>
    </source>
</evidence>
<dbReference type="InterPro" id="IPR003660">
    <property type="entry name" value="HAMP_dom"/>
</dbReference>
<comment type="caution">
    <text evidence="14">The sequence shown here is derived from an EMBL/GenBank/DDBJ whole genome shotgun (WGS) entry which is preliminary data.</text>
</comment>
<evidence type="ECO:0000256" key="6">
    <source>
        <dbReference type="ARBA" id="ARBA00022989"/>
    </source>
</evidence>
<name>A0ABT8E2C0_9BACL</name>
<dbReference type="PANTHER" id="PTHR32089:SF114">
    <property type="entry name" value="METHYL-ACCEPTING CHEMOTAXIS PROTEIN MCPB"/>
    <property type="match status" value="1"/>
</dbReference>
<evidence type="ECO:0000256" key="1">
    <source>
        <dbReference type="ARBA" id="ARBA00004651"/>
    </source>
</evidence>
<dbReference type="SMART" id="SM00304">
    <property type="entry name" value="HAMP"/>
    <property type="match status" value="1"/>
</dbReference>
<evidence type="ECO:0000259" key="13">
    <source>
        <dbReference type="PROSITE" id="PS50885"/>
    </source>
</evidence>
<dbReference type="Pfam" id="PF02743">
    <property type="entry name" value="dCache_1"/>
    <property type="match status" value="1"/>
</dbReference>
<dbReference type="SUPFAM" id="SSF103190">
    <property type="entry name" value="Sensory domain-like"/>
    <property type="match status" value="1"/>
</dbReference>
<dbReference type="Gene3D" id="1.10.287.950">
    <property type="entry name" value="Methyl-accepting chemotaxis protein"/>
    <property type="match status" value="1"/>
</dbReference>
<keyword evidence="7 11" id="KW-0472">Membrane</keyword>
<dbReference type="CDD" id="cd12912">
    <property type="entry name" value="PDC2_MCP_like"/>
    <property type="match status" value="1"/>
</dbReference>
<evidence type="ECO:0000256" key="3">
    <source>
        <dbReference type="ARBA" id="ARBA00022481"/>
    </source>
</evidence>
<dbReference type="Proteomes" id="UP001168694">
    <property type="component" value="Unassembled WGS sequence"/>
</dbReference>
<evidence type="ECO:0000313" key="14">
    <source>
        <dbReference type="EMBL" id="MDN4072051.1"/>
    </source>
</evidence>
<dbReference type="CDD" id="cd12913">
    <property type="entry name" value="PDC1_MCP_like"/>
    <property type="match status" value="1"/>
</dbReference>
<accession>A0ABT8E2C0</accession>
<dbReference type="Pfam" id="PF00015">
    <property type="entry name" value="MCPsignal"/>
    <property type="match status" value="1"/>
</dbReference>
<feature type="transmembrane region" description="Helical" evidence="11">
    <location>
        <begin position="9"/>
        <end position="29"/>
    </location>
</feature>
<keyword evidence="15" id="KW-1185">Reference proteome</keyword>
<evidence type="ECO:0000259" key="12">
    <source>
        <dbReference type="PROSITE" id="PS50111"/>
    </source>
</evidence>
<feature type="transmembrane region" description="Helical" evidence="11">
    <location>
        <begin position="290"/>
        <end position="310"/>
    </location>
</feature>
<dbReference type="EMBL" id="JAUHLN010000001">
    <property type="protein sequence ID" value="MDN4072051.1"/>
    <property type="molecule type" value="Genomic_DNA"/>
</dbReference>
<dbReference type="SUPFAM" id="SSF58104">
    <property type="entry name" value="Methyl-accepting chemotaxis protein (MCP) signaling domain"/>
    <property type="match status" value="1"/>
</dbReference>
<dbReference type="PROSITE" id="PS50885">
    <property type="entry name" value="HAMP"/>
    <property type="match status" value="1"/>
</dbReference>
<comment type="subcellular location">
    <subcellularLocation>
        <location evidence="1">Cell membrane</location>
        <topology evidence="1">Multi-pass membrane protein</topology>
    </subcellularLocation>
</comment>
<comment type="similarity">
    <text evidence="9">Belongs to the methyl-accepting chemotaxis (MCP) protein family.</text>
</comment>